<dbReference type="EMBL" id="AQPX01000003">
    <property type="protein sequence ID" value="EON74428.1"/>
    <property type="molecule type" value="Genomic_DNA"/>
</dbReference>
<gene>
    <name evidence="1" type="ORF">H131_01015</name>
</gene>
<dbReference type="PATRIC" id="fig|1285586.5.peg.202"/>
<protein>
    <submittedName>
        <fullName evidence="1">Uncharacterized protein</fullName>
    </submittedName>
</protein>
<dbReference type="AlphaFoldDB" id="R7ZK18"/>
<dbReference type="Proteomes" id="UP000013911">
    <property type="component" value="Unassembled WGS sequence"/>
</dbReference>
<evidence type="ECO:0000313" key="1">
    <source>
        <dbReference type="EMBL" id="EON74428.1"/>
    </source>
</evidence>
<proteinExistence type="predicted"/>
<sequence length="74" mass="8066">MKTAADKVISSMDEVLAVSKAVEGMKAMAKTELTKFTHKVLKKFECTKGLSDKLCKKSFEPVDLITGPAITSCR</sequence>
<name>R7ZK18_LYSSH</name>
<reference evidence="1 2" key="1">
    <citation type="submission" date="2013-04" db="EMBL/GenBank/DDBJ databases">
        <title>Draft genome of the heavy metal tolerant bacterium Lysinibacillus sphaericus strain OT4b.31.</title>
        <authorList>
            <person name="Pena-Montenegro T.D."/>
            <person name="Dussan J."/>
        </authorList>
    </citation>
    <scope>NUCLEOTIDE SEQUENCE [LARGE SCALE GENOMIC DNA]</scope>
    <source>
        <strain evidence="1 2">OT4b.31</strain>
    </source>
</reference>
<organism evidence="1 2">
    <name type="scientific">Lysinibacillus sphaericus OT4b.31</name>
    <dbReference type="NCBI Taxonomy" id="1285586"/>
    <lineage>
        <taxon>Bacteria</taxon>
        <taxon>Bacillati</taxon>
        <taxon>Bacillota</taxon>
        <taxon>Bacilli</taxon>
        <taxon>Bacillales</taxon>
        <taxon>Bacillaceae</taxon>
        <taxon>Lysinibacillus</taxon>
    </lineage>
</organism>
<comment type="caution">
    <text evidence="1">The sequence shown here is derived from an EMBL/GenBank/DDBJ whole genome shotgun (WGS) entry which is preliminary data.</text>
</comment>
<accession>R7ZK18</accession>
<dbReference type="HOGENOM" id="CLU_2683466_0_0_9"/>
<dbReference type="RefSeq" id="WP_010857175.1">
    <property type="nucleotide sequence ID" value="NZ_KB933398.1"/>
</dbReference>
<evidence type="ECO:0000313" key="2">
    <source>
        <dbReference type="Proteomes" id="UP000013911"/>
    </source>
</evidence>